<gene>
    <name evidence="1" type="ORF">IQ249_12860</name>
</gene>
<dbReference type="EMBL" id="JADEWZ010000017">
    <property type="protein sequence ID" value="MBE9116790.1"/>
    <property type="molecule type" value="Genomic_DNA"/>
</dbReference>
<proteinExistence type="predicted"/>
<protein>
    <submittedName>
        <fullName evidence="1">Uncharacterized protein</fullName>
    </submittedName>
</protein>
<evidence type="ECO:0000313" key="2">
    <source>
        <dbReference type="Proteomes" id="UP000654482"/>
    </source>
</evidence>
<organism evidence="1 2">
    <name type="scientific">Lusitaniella coriacea LEGE 07157</name>
    <dbReference type="NCBI Taxonomy" id="945747"/>
    <lineage>
        <taxon>Bacteria</taxon>
        <taxon>Bacillati</taxon>
        <taxon>Cyanobacteriota</taxon>
        <taxon>Cyanophyceae</taxon>
        <taxon>Spirulinales</taxon>
        <taxon>Lusitaniellaceae</taxon>
        <taxon>Lusitaniella</taxon>
    </lineage>
</organism>
<dbReference type="Proteomes" id="UP000654482">
    <property type="component" value="Unassembled WGS sequence"/>
</dbReference>
<accession>A0A8J7JBD1</accession>
<keyword evidence="2" id="KW-1185">Reference proteome</keyword>
<reference evidence="1" key="1">
    <citation type="submission" date="2020-10" db="EMBL/GenBank/DDBJ databases">
        <authorList>
            <person name="Castelo-Branco R."/>
            <person name="Eusebio N."/>
            <person name="Adriana R."/>
            <person name="Vieira A."/>
            <person name="Brugerolle De Fraissinette N."/>
            <person name="Rezende De Castro R."/>
            <person name="Schneider M.P."/>
            <person name="Vasconcelos V."/>
            <person name="Leao P.N."/>
        </authorList>
    </citation>
    <scope>NUCLEOTIDE SEQUENCE</scope>
    <source>
        <strain evidence="1">LEGE 07157</strain>
    </source>
</reference>
<evidence type="ECO:0000313" key="1">
    <source>
        <dbReference type="EMBL" id="MBE9116790.1"/>
    </source>
</evidence>
<dbReference type="AlphaFoldDB" id="A0A8J7JBD1"/>
<sequence length="50" mass="5428">MVSPKTIVLRLVCAIAFIGLIADTYPHPELAPGVLSSTMQRFSSVKQINL</sequence>
<name>A0A8J7JBD1_9CYAN</name>
<comment type="caution">
    <text evidence="1">The sequence shown here is derived from an EMBL/GenBank/DDBJ whole genome shotgun (WGS) entry which is preliminary data.</text>
</comment>
<dbReference type="RefSeq" id="WP_194029879.1">
    <property type="nucleotide sequence ID" value="NZ_JADEWZ010000017.1"/>
</dbReference>